<dbReference type="STRING" id="714943.Mucpa_5005"/>
<dbReference type="EMBL" id="CM001403">
    <property type="protein sequence ID" value="EHQ29084.1"/>
    <property type="molecule type" value="Genomic_DNA"/>
</dbReference>
<accession>H1Y946</accession>
<keyword evidence="2" id="KW-1185">Reference proteome</keyword>
<reference evidence="1" key="1">
    <citation type="submission" date="2011-09" db="EMBL/GenBank/DDBJ databases">
        <title>The permanent draft genome of Mucilaginibacter paludis DSM 18603.</title>
        <authorList>
            <consortium name="US DOE Joint Genome Institute (JGI-PGF)"/>
            <person name="Lucas S."/>
            <person name="Han J."/>
            <person name="Lapidus A."/>
            <person name="Bruce D."/>
            <person name="Goodwin L."/>
            <person name="Pitluck S."/>
            <person name="Peters L."/>
            <person name="Kyrpides N."/>
            <person name="Mavromatis K."/>
            <person name="Ivanova N."/>
            <person name="Mikhailova N."/>
            <person name="Held B."/>
            <person name="Detter J.C."/>
            <person name="Tapia R."/>
            <person name="Han C."/>
            <person name="Land M."/>
            <person name="Hauser L."/>
            <person name="Markowitz V."/>
            <person name="Cheng J.-F."/>
            <person name="Hugenholtz P."/>
            <person name="Woyke T."/>
            <person name="Wu D."/>
            <person name="Tindall B."/>
            <person name="Brambilla E."/>
            <person name="Klenk H.-P."/>
            <person name="Eisen J.A."/>
        </authorList>
    </citation>
    <scope>NUCLEOTIDE SEQUENCE [LARGE SCALE GENOMIC DNA]</scope>
    <source>
        <strain evidence="1">DSM 18603</strain>
    </source>
</reference>
<dbReference type="OrthoDB" id="666405at2"/>
<organism evidence="1 2">
    <name type="scientific">Mucilaginibacter paludis DSM 18603</name>
    <dbReference type="NCBI Taxonomy" id="714943"/>
    <lineage>
        <taxon>Bacteria</taxon>
        <taxon>Pseudomonadati</taxon>
        <taxon>Bacteroidota</taxon>
        <taxon>Sphingobacteriia</taxon>
        <taxon>Sphingobacteriales</taxon>
        <taxon>Sphingobacteriaceae</taxon>
        <taxon>Mucilaginibacter</taxon>
    </lineage>
</organism>
<dbReference type="PROSITE" id="PS51257">
    <property type="entry name" value="PROKAR_LIPOPROTEIN"/>
    <property type="match status" value="1"/>
</dbReference>
<protein>
    <recommendedName>
        <fullName evidence="3">Lipoprotein</fullName>
    </recommendedName>
</protein>
<sequence length="248" mass="27817">MKNDIKKALYTAGGLLLLLTACVKKQEKPNQSFYGKLMITAARIPDTTGLEVRYQGQVLGNIPLNPGVRLEAGLSGKLAVYLKGINQKIADTTITIKKNEISSYRVVYIPDLGLSGWLNTKPVQPDSIALLIFNKMEDFYTAHPSVDLYIFYMDYATLVRKETGIVIHNFEKTKLTQAIILPYWYDKPNLQTQAYYGKFKDNATGEFIKFPPRNRDFFALQTSVERGTMLVPLTSSAGAINSDGYIQL</sequence>
<gene>
    <name evidence="1" type="ORF">Mucpa_5005</name>
</gene>
<dbReference type="AlphaFoldDB" id="H1Y946"/>
<dbReference type="HOGENOM" id="CLU_1119194_0_0_10"/>
<dbReference type="RefSeq" id="WP_008510119.1">
    <property type="nucleotide sequence ID" value="NZ_CM001403.1"/>
</dbReference>
<evidence type="ECO:0000313" key="2">
    <source>
        <dbReference type="Proteomes" id="UP000002774"/>
    </source>
</evidence>
<evidence type="ECO:0008006" key="3">
    <source>
        <dbReference type="Google" id="ProtNLM"/>
    </source>
</evidence>
<evidence type="ECO:0000313" key="1">
    <source>
        <dbReference type="EMBL" id="EHQ29084.1"/>
    </source>
</evidence>
<name>H1Y946_9SPHI</name>
<proteinExistence type="predicted"/>
<dbReference type="Proteomes" id="UP000002774">
    <property type="component" value="Chromosome"/>
</dbReference>